<feature type="domain" description="UspA" evidence="2">
    <location>
        <begin position="3"/>
        <end position="142"/>
    </location>
</feature>
<dbReference type="Pfam" id="PF00582">
    <property type="entry name" value="Usp"/>
    <property type="match status" value="2"/>
</dbReference>
<evidence type="ECO:0000259" key="2">
    <source>
        <dbReference type="Pfam" id="PF00582"/>
    </source>
</evidence>
<organism evidence="3 4">
    <name type="scientific">Fulvivirga kasyanovii</name>
    <dbReference type="NCBI Taxonomy" id="396812"/>
    <lineage>
        <taxon>Bacteria</taxon>
        <taxon>Pseudomonadati</taxon>
        <taxon>Bacteroidota</taxon>
        <taxon>Cytophagia</taxon>
        <taxon>Cytophagales</taxon>
        <taxon>Fulvivirgaceae</taxon>
        <taxon>Fulvivirga</taxon>
    </lineage>
</organism>
<dbReference type="PRINTS" id="PR01438">
    <property type="entry name" value="UNVRSLSTRESS"/>
</dbReference>
<dbReference type="EMBL" id="SMLW01000424">
    <property type="protein sequence ID" value="MTI24513.1"/>
    <property type="molecule type" value="Genomic_DNA"/>
</dbReference>
<evidence type="ECO:0000256" key="1">
    <source>
        <dbReference type="ARBA" id="ARBA00008791"/>
    </source>
</evidence>
<gene>
    <name evidence="3" type="ORF">E1163_06090</name>
</gene>
<name>A0ABW9RMC9_9BACT</name>
<sequence length="283" mass="31592">MYKILVPTDFSKYAGYATDFALALATMEKAHVHFLHVVEYPSGAMVDAMGMMVPVPADLDFVNVLKDNSLKKMKAMIRELEPDATYDVQIGNPSIIIQEAIQDKSIDLVVMGTKGASGLKEIFIGSNAEKVVRRSLCPVITIHEETEATEIENIVFASDLREESEELMQKLKHLQNTFHAHLHIVKINTNDHADDEEELTHLNEIASKYKLKDYSQNIYKHRHEDEGILAFAKSVNADMIALGTHGRTGLPHFLAGSVAENLVNHARCPIWTCHLGKMTDDIG</sequence>
<reference evidence="3 4" key="1">
    <citation type="submission" date="2019-02" db="EMBL/GenBank/DDBJ databases">
        <authorList>
            <person name="Goldberg S.R."/>
            <person name="Haltli B.A."/>
            <person name="Correa H."/>
            <person name="Russell K.G."/>
        </authorList>
    </citation>
    <scope>NUCLEOTIDE SEQUENCE [LARGE SCALE GENOMIC DNA]</scope>
    <source>
        <strain evidence="3 4">JCM 16186</strain>
    </source>
</reference>
<keyword evidence="4" id="KW-1185">Reference proteome</keyword>
<proteinExistence type="inferred from homology"/>
<dbReference type="PANTHER" id="PTHR46268:SF6">
    <property type="entry name" value="UNIVERSAL STRESS PROTEIN UP12"/>
    <property type="match status" value="1"/>
</dbReference>
<dbReference type="InterPro" id="IPR006016">
    <property type="entry name" value="UspA"/>
</dbReference>
<dbReference type="InterPro" id="IPR014729">
    <property type="entry name" value="Rossmann-like_a/b/a_fold"/>
</dbReference>
<evidence type="ECO:0000313" key="4">
    <source>
        <dbReference type="Proteomes" id="UP000798808"/>
    </source>
</evidence>
<dbReference type="SUPFAM" id="SSF52402">
    <property type="entry name" value="Adenine nucleotide alpha hydrolases-like"/>
    <property type="match status" value="2"/>
</dbReference>
<dbReference type="Proteomes" id="UP000798808">
    <property type="component" value="Unassembled WGS sequence"/>
</dbReference>
<dbReference type="CDD" id="cd00293">
    <property type="entry name" value="USP-like"/>
    <property type="match status" value="2"/>
</dbReference>
<feature type="domain" description="UspA" evidence="2">
    <location>
        <begin position="152"/>
        <end position="272"/>
    </location>
</feature>
<dbReference type="InterPro" id="IPR006015">
    <property type="entry name" value="Universal_stress_UspA"/>
</dbReference>
<protein>
    <submittedName>
        <fullName evidence="3">Universal stress protein</fullName>
    </submittedName>
</protein>
<evidence type="ECO:0000313" key="3">
    <source>
        <dbReference type="EMBL" id="MTI24513.1"/>
    </source>
</evidence>
<comment type="similarity">
    <text evidence="1">Belongs to the universal stress protein A family.</text>
</comment>
<accession>A0ABW9RMC9</accession>
<dbReference type="PANTHER" id="PTHR46268">
    <property type="entry name" value="STRESS RESPONSE PROTEIN NHAX"/>
    <property type="match status" value="1"/>
</dbReference>
<dbReference type="RefSeq" id="WP_155170556.1">
    <property type="nucleotide sequence ID" value="NZ_BAAAFL010000049.1"/>
</dbReference>
<dbReference type="Gene3D" id="3.40.50.620">
    <property type="entry name" value="HUPs"/>
    <property type="match status" value="2"/>
</dbReference>
<comment type="caution">
    <text evidence="3">The sequence shown here is derived from an EMBL/GenBank/DDBJ whole genome shotgun (WGS) entry which is preliminary data.</text>
</comment>